<name>A0A5J5GAB5_9BACL</name>
<reference evidence="3 4" key="1">
    <citation type="submission" date="2019-09" db="EMBL/GenBank/DDBJ databases">
        <title>Bacillus ochoae sp. nov., Paenibacillus whitsoniae sp. nov., Paenibacillus spiritus sp. nov. Isolated from the Mars Exploration Rover during spacecraft assembly.</title>
        <authorList>
            <person name="Seuylemezian A."/>
            <person name="Vaishampayan P."/>
        </authorList>
    </citation>
    <scope>NUCLEOTIDE SEQUENCE [LARGE SCALE GENOMIC DNA]</scope>
    <source>
        <strain evidence="3 4">MER_111</strain>
    </source>
</reference>
<dbReference type="OrthoDB" id="2385264at2"/>
<evidence type="ECO:0000256" key="2">
    <source>
        <dbReference type="SAM" id="Phobius"/>
    </source>
</evidence>
<gene>
    <name evidence="3" type="ORF">F4V43_09885</name>
</gene>
<evidence type="ECO:0000313" key="4">
    <source>
        <dbReference type="Proteomes" id="UP000367750"/>
    </source>
</evidence>
<comment type="caution">
    <text evidence="3">The sequence shown here is derived from an EMBL/GenBank/DDBJ whole genome shotgun (WGS) entry which is preliminary data.</text>
</comment>
<feature type="transmembrane region" description="Helical" evidence="2">
    <location>
        <begin position="31"/>
        <end position="52"/>
    </location>
</feature>
<keyword evidence="2" id="KW-1133">Transmembrane helix</keyword>
<proteinExistence type="predicted"/>
<feature type="compositionally biased region" description="Basic and acidic residues" evidence="1">
    <location>
        <begin position="431"/>
        <end position="455"/>
    </location>
</feature>
<dbReference type="AlphaFoldDB" id="A0A5J5GAB5"/>
<feature type="region of interest" description="Disordered" evidence="1">
    <location>
        <begin position="430"/>
        <end position="455"/>
    </location>
</feature>
<protein>
    <submittedName>
        <fullName evidence="3">Uncharacterized protein</fullName>
    </submittedName>
</protein>
<dbReference type="EMBL" id="VYKK01000012">
    <property type="protein sequence ID" value="KAA9004921.1"/>
    <property type="molecule type" value="Genomic_DNA"/>
</dbReference>
<keyword evidence="2" id="KW-0472">Membrane</keyword>
<sequence>MIRILYRTRPDSRRADGGHSRRIRKRGRTDGSISLFLMFALALIFLFTAVLIDYSRIAAANVQGERLARAAVRSLMSMYDADLQQAYGLYVYGGERPEEAVSRVLNGSLERSGRDDIMNIVPLTADSSEVSLSRPLGDYAVFRRQIAEEMKYKAPIDTALELAGKFKGLSGAMEEASRTTQLYANLQPLYDQREAALDRMLDNRRQAAEAARKLLDRIMAPPGGSIADSALGSIANAADIAAQYRDYEGKSISDMNRSEKEAPRYTEAISRYQEQRSAVIADIAKLVGDYSEESARLLKEAGSAMEEAGSLNAEMRRRIEEERASPRQAGYASADSWEVPPAGSASGEAANLREQAEQLLLPDSLLSSMDGWLSDQRQAADRGVAAADRLPAALAPSAAPGADGERLKIAVLSAAAGLDAYVRDYGTSGTRLERERRDVESRRAGDEERKALEQEAKTSLGRLSEVLGRLRSGGESQAGAEAFATIRRYAQENAAFNRSQAASAALPGGENDPEAAAAASMSSTDALYGALGSVLQEAGNRLFQSEYAALYFPACNVTSLGTSPESRNGPAGGPISGLGPEDQELEYVLYGLDKPGANIAAAYAEIFGIRLAIRTMEGFASKAGLGHPLLIVAAALVYGITEALKDMALLCSKGSIPLARSIPAELAYRDYLRLFLFMHGSGEPQLARMLALIRYHTGVNPQESCTYASATVRFGIRLWFLPGIAKLIQYTGAMPGETENGIRFRSVRADFSY</sequence>
<organism evidence="3 4">
    <name type="scientific">Paenibacillus spiritus</name>
    <dbReference type="NCBI Taxonomy" id="2496557"/>
    <lineage>
        <taxon>Bacteria</taxon>
        <taxon>Bacillati</taxon>
        <taxon>Bacillota</taxon>
        <taxon>Bacilli</taxon>
        <taxon>Bacillales</taxon>
        <taxon>Paenibacillaceae</taxon>
        <taxon>Paenibacillus</taxon>
    </lineage>
</organism>
<evidence type="ECO:0000256" key="1">
    <source>
        <dbReference type="SAM" id="MobiDB-lite"/>
    </source>
</evidence>
<feature type="region of interest" description="Disordered" evidence="1">
    <location>
        <begin position="321"/>
        <end position="349"/>
    </location>
</feature>
<accession>A0A5J5GAB5</accession>
<keyword evidence="4" id="KW-1185">Reference proteome</keyword>
<keyword evidence="2" id="KW-0812">Transmembrane</keyword>
<dbReference type="RefSeq" id="WP_150458073.1">
    <property type="nucleotide sequence ID" value="NZ_VYKK01000012.1"/>
</dbReference>
<evidence type="ECO:0000313" key="3">
    <source>
        <dbReference type="EMBL" id="KAA9004921.1"/>
    </source>
</evidence>
<dbReference type="Proteomes" id="UP000367750">
    <property type="component" value="Unassembled WGS sequence"/>
</dbReference>